<name>A0A1G7VBM4_9ACTN</name>
<dbReference type="EMBL" id="FNCF01000004">
    <property type="protein sequence ID" value="SDG56360.1"/>
    <property type="molecule type" value="Genomic_DNA"/>
</dbReference>
<reference evidence="2" key="1">
    <citation type="submission" date="2016-10" db="EMBL/GenBank/DDBJ databases">
        <authorList>
            <person name="Varghese N."/>
            <person name="Submissions S."/>
        </authorList>
    </citation>
    <scope>NUCLEOTIDE SEQUENCE [LARGE SCALE GENOMIC DNA]</scope>
    <source>
        <strain evidence="2">DSM 44526</strain>
    </source>
</reference>
<protein>
    <recommendedName>
        <fullName evidence="3">(2Fe-2S) ferredoxin</fullName>
    </recommendedName>
</protein>
<organism evidence="1 2">
    <name type="scientific">Klenkia brasiliensis</name>
    <dbReference type="NCBI Taxonomy" id="333142"/>
    <lineage>
        <taxon>Bacteria</taxon>
        <taxon>Bacillati</taxon>
        <taxon>Actinomycetota</taxon>
        <taxon>Actinomycetes</taxon>
        <taxon>Geodermatophilales</taxon>
        <taxon>Geodermatophilaceae</taxon>
        <taxon>Klenkia</taxon>
    </lineage>
</organism>
<dbReference type="Proteomes" id="UP000198863">
    <property type="component" value="Unassembled WGS sequence"/>
</dbReference>
<dbReference type="AlphaFoldDB" id="A0A1G7VBM4"/>
<accession>A0A1G7VBM4</accession>
<evidence type="ECO:0000313" key="2">
    <source>
        <dbReference type="Proteomes" id="UP000198863"/>
    </source>
</evidence>
<keyword evidence="2" id="KW-1185">Reference proteome</keyword>
<gene>
    <name evidence="1" type="ORF">SAMN05660324_2973</name>
</gene>
<evidence type="ECO:0000313" key="1">
    <source>
        <dbReference type="EMBL" id="SDG56360.1"/>
    </source>
</evidence>
<evidence type="ECO:0008006" key="3">
    <source>
        <dbReference type="Google" id="ProtNLM"/>
    </source>
</evidence>
<dbReference type="RefSeq" id="WP_091064255.1">
    <property type="nucleotide sequence ID" value="NZ_FNCF01000004.1"/>
</dbReference>
<proteinExistence type="predicted"/>
<dbReference type="OrthoDB" id="3295094at2"/>
<sequence length="119" mass="12515">MSGPLLTVCRGCCCGRAEKHPGTDHRAQLDAFRAGGATVRVVDCLDACERSNVVVVSPSPAGRAAGARPQWVGGVLEEEITQDVLQWVADGGPGVADPPDFLDLSFFQPSRRVRGEAGL</sequence>